<dbReference type="Pfam" id="PF04480">
    <property type="entry name" value="DUF559"/>
    <property type="match status" value="1"/>
</dbReference>
<evidence type="ECO:0000259" key="1">
    <source>
        <dbReference type="Pfam" id="PF04480"/>
    </source>
</evidence>
<evidence type="ECO:0000259" key="2">
    <source>
        <dbReference type="Pfam" id="PF09407"/>
    </source>
</evidence>
<protein>
    <submittedName>
        <fullName evidence="3">Cullin, a subunit of E3 ubiquitin ligase</fullName>
    </submittedName>
</protein>
<dbReference type="SUPFAM" id="SSF52980">
    <property type="entry name" value="Restriction endonuclease-like"/>
    <property type="match status" value="1"/>
</dbReference>
<accession>A0A0U0ZKF5</accession>
<dbReference type="InterPro" id="IPR011335">
    <property type="entry name" value="Restrct_endonuc-II-like"/>
</dbReference>
<dbReference type="InterPro" id="IPR018547">
    <property type="entry name" value="AbiEi_C"/>
</dbReference>
<feature type="domain" description="AbiEi antitoxin C-terminal" evidence="2">
    <location>
        <begin position="61"/>
        <end position="156"/>
    </location>
</feature>
<evidence type="ECO:0000313" key="3">
    <source>
        <dbReference type="EMBL" id="CPV39218.1"/>
    </source>
</evidence>
<dbReference type="AlphaFoldDB" id="A0A0U0ZKF5"/>
<dbReference type="Proteomes" id="UP000045782">
    <property type="component" value="Unassembled WGS sequence"/>
</dbReference>
<name>A0A0U0ZKF5_9MYCO</name>
<proteinExistence type="predicted"/>
<dbReference type="GO" id="GO:0016874">
    <property type="term" value="F:ligase activity"/>
    <property type="evidence" value="ECO:0007669"/>
    <property type="project" value="UniProtKB-KW"/>
</dbReference>
<dbReference type="Pfam" id="PF09407">
    <property type="entry name" value="AbiEi_1"/>
    <property type="match status" value="1"/>
</dbReference>
<keyword evidence="3" id="KW-0436">Ligase</keyword>
<dbReference type="RefSeq" id="WP_005062266.1">
    <property type="nucleotide sequence ID" value="NZ_CP014951.1"/>
</dbReference>
<dbReference type="InterPro" id="IPR007569">
    <property type="entry name" value="DUF559"/>
</dbReference>
<evidence type="ECO:0000313" key="4">
    <source>
        <dbReference type="Proteomes" id="UP000045782"/>
    </source>
</evidence>
<gene>
    <name evidence="3" type="ORF">ERS075579_01020</name>
</gene>
<dbReference type="EMBL" id="CSWP01000002">
    <property type="protein sequence ID" value="CPV39218.1"/>
    <property type="molecule type" value="Genomic_DNA"/>
</dbReference>
<organism evidence="3 4">
    <name type="scientific">Mycobacteroides abscessus</name>
    <dbReference type="NCBI Taxonomy" id="36809"/>
    <lineage>
        <taxon>Bacteria</taxon>
        <taxon>Bacillati</taxon>
        <taxon>Actinomycetota</taxon>
        <taxon>Actinomycetes</taxon>
        <taxon>Mycobacteriales</taxon>
        <taxon>Mycobacteriaceae</taxon>
        <taxon>Mycobacteroides</taxon>
    </lineage>
</organism>
<dbReference type="Gene3D" id="3.40.960.10">
    <property type="entry name" value="VSR Endonuclease"/>
    <property type="match status" value="1"/>
</dbReference>
<reference evidence="3 4" key="1">
    <citation type="submission" date="2015-03" db="EMBL/GenBank/DDBJ databases">
        <authorList>
            <person name="Murphy D."/>
        </authorList>
    </citation>
    <scope>NUCLEOTIDE SEQUENCE [LARGE SCALE GENOMIC DNA]</scope>
    <source>
        <strain evidence="3 4">PAP088</strain>
    </source>
</reference>
<feature type="domain" description="DUF559" evidence="1">
    <location>
        <begin position="216"/>
        <end position="278"/>
    </location>
</feature>
<sequence>MGDVPWPLIRSEALANRVITGYALRRFTALYPGIYAPTDAQITPRKRAEAAWLWSRRKGTIAGLSAAALHGTKWLPPEGPAVLIHTNRRAPCGITLWSDSLPEGERMFVDGLPVTTPARTAFDIGRRTPVDLAVQHLDALMNATRLSRIDIETVATHHRGARGLHHLADVLDLVDGGAESPWETRTRLIVVRAGFPAPQTQLVVRNRFGDFVARLDMGWADHKVGIEFDGAQHWTSAQQRTRDIDRSTELVDEGWRIIRVSSDMVRHRSGTILARVAEAFVAARAA</sequence>